<gene>
    <name evidence="1" type="ORF">DP202_06810</name>
</gene>
<evidence type="ECO:0000313" key="2">
    <source>
        <dbReference type="Proteomes" id="UP000251576"/>
    </source>
</evidence>
<name>A0A330GM32_ENTCL</name>
<reference evidence="1 2" key="1">
    <citation type="submission" date="2018-06" db="EMBL/GenBank/DDBJ databases">
        <title>ACT-28, a chromosomally-encoded AmpC with carbapenemase activity from Enterobacter kobei.</title>
        <authorList>
            <person name="Jousset A.B."/>
            <person name="Oueslati S."/>
            <person name="Bernabeu S."/>
            <person name="Takissian J."/>
            <person name="Creton E."/>
            <person name="Vogel A."/>
            <person name="Cotellon G."/>
            <person name="Bonnin R.A."/>
            <person name="Dortet L."/>
            <person name="Naas T."/>
        </authorList>
    </citation>
    <scope>NUCLEOTIDE SEQUENCE [LARGE SCALE GENOMIC DNA]</scope>
    <source>
        <strain evidence="1 2">99B3</strain>
    </source>
</reference>
<comment type="caution">
    <text evidence="1">The sequence shown here is derived from an EMBL/GenBank/DDBJ whole genome shotgun (WGS) entry which is preliminary data.</text>
</comment>
<evidence type="ECO:0000313" key="1">
    <source>
        <dbReference type="EMBL" id="RAZ70420.1"/>
    </source>
</evidence>
<sequence>MGWLFSSRTRSELIRDLIQPEERERASVRIIAHTLRGNVLWSVVEITAKAEGVHQELAPGESMCYIRCDLLQRSGGQWGYKGMDESVSPYYFTCPLRYLEMAKEISPDWREKVRAYHAQRRRPAASSQLAVA</sequence>
<accession>A0A330GM32</accession>
<dbReference type="RefSeq" id="WP_023098623.1">
    <property type="nucleotide sequence ID" value="NZ_CABMNQ010000009.1"/>
</dbReference>
<proteinExistence type="predicted"/>
<dbReference type="AlphaFoldDB" id="A0A330GM32"/>
<dbReference type="Proteomes" id="UP000251576">
    <property type="component" value="Unassembled WGS sequence"/>
</dbReference>
<dbReference type="EMBL" id="QMDH01000009">
    <property type="protein sequence ID" value="RAZ70420.1"/>
    <property type="molecule type" value="Genomic_DNA"/>
</dbReference>
<protein>
    <submittedName>
        <fullName evidence="1">Uncharacterized protein</fullName>
    </submittedName>
</protein>
<organism evidence="1 2">
    <name type="scientific">Enterobacter cloacae</name>
    <dbReference type="NCBI Taxonomy" id="550"/>
    <lineage>
        <taxon>Bacteria</taxon>
        <taxon>Pseudomonadati</taxon>
        <taxon>Pseudomonadota</taxon>
        <taxon>Gammaproteobacteria</taxon>
        <taxon>Enterobacterales</taxon>
        <taxon>Enterobacteriaceae</taxon>
        <taxon>Enterobacter</taxon>
        <taxon>Enterobacter cloacae complex</taxon>
    </lineage>
</organism>